<reference evidence="2 3" key="1">
    <citation type="submission" date="2020-01" db="EMBL/GenBank/DDBJ databases">
        <title>Paenibacillus sp. nov., isolated from tomato rhizosphere.</title>
        <authorList>
            <person name="Weon H.-Y."/>
            <person name="Lee S.A."/>
        </authorList>
    </citation>
    <scope>NUCLEOTIDE SEQUENCE [LARGE SCALE GENOMIC DNA]</scope>
    <source>
        <strain evidence="2 3">12200R-189</strain>
    </source>
</reference>
<dbReference type="RefSeq" id="WP_162357286.1">
    <property type="nucleotide sequence ID" value="NZ_CP048209.1"/>
</dbReference>
<accession>A0A6C0FUL0</accession>
<evidence type="ECO:0000313" key="2">
    <source>
        <dbReference type="EMBL" id="QHT60846.1"/>
    </source>
</evidence>
<dbReference type="AlphaFoldDB" id="A0A6C0FUL0"/>
<dbReference type="EMBL" id="CP048209">
    <property type="protein sequence ID" value="QHT60846.1"/>
    <property type="molecule type" value="Genomic_DNA"/>
</dbReference>
<evidence type="ECO:0000256" key="1">
    <source>
        <dbReference type="SAM" id="Phobius"/>
    </source>
</evidence>
<sequence>MMQAVSSRRSGMRKSGMLGLSAAGVSVLLWLSFNFANVYAEPGDDAHAVLIRSGWTLLLPALLAAVASWFAKPYPLLAAFLWSLPISLYLACTPGIYALFGLTSAAYLIAYLMMRSGR</sequence>
<protein>
    <recommendedName>
        <fullName evidence="4">DUF2069 domain-containing protein</fullName>
    </recommendedName>
</protein>
<gene>
    <name evidence="2" type="ORF">GXP70_13425</name>
</gene>
<feature type="transmembrane region" description="Helical" evidence="1">
    <location>
        <begin position="96"/>
        <end position="114"/>
    </location>
</feature>
<dbReference type="Proteomes" id="UP000476064">
    <property type="component" value="Chromosome"/>
</dbReference>
<evidence type="ECO:0008006" key="4">
    <source>
        <dbReference type="Google" id="ProtNLM"/>
    </source>
</evidence>
<dbReference type="KEGG" id="plyc:GXP70_13425"/>
<keyword evidence="3" id="KW-1185">Reference proteome</keyword>
<keyword evidence="1" id="KW-1133">Transmembrane helix</keyword>
<proteinExistence type="predicted"/>
<feature type="transmembrane region" description="Helical" evidence="1">
    <location>
        <begin position="50"/>
        <end position="67"/>
    </location>
</feature>
<name>A0A6C0FUL0_9BACL</name>
<organism evidence="2 3">
    <name type="scientific">Paenibacillus lycopersici</name>
    <dbReference type="NCBI Taxonomy" id="2704462"/>
    <lineage>
        <taxon>Bacteria</taxon>
        <taxon>Bacillati</taxon>
        <taxon>Bacillota</taxon>
        <taxon>Bacilli</taxon>
        <taxon>Bacillales</taxon>
        <taxon>Paenibacillaceae</taxon>
        <taxon>Paenibacillus</taxon>
    </lineage>
</organism>
<evidence type="ECO:0000313" key="3">
    <source>
        <dbReference type="Proteomes" id="UP000476064"/>
    </source>
</evidence>
<keyword evidence="1" id="KW-0812">Transmembrane</keyword>
<keyword evidence="1" id="KW-0472">Membrane</keyword>